<proteinExistence type="predicted"/>
<name>A0A1V4I9T2_9FIRM</name>
<reference evidence="1 2" key="1">
    <citation type="submission" date="2017-03" db="EMBL/GenBank/DDBJ databases">
        <title>Genome sequence of Clostridium thermoalcaliphilum DSM 7309.</title>
        <authorList>
            <person name="Poehlein A."/>
            <person name="Daniel R."/>
        </authorList>
    </citation>
    <scope>NUCLEOTIDE SEQUENCE [LARGE SCALE GENOMIC DNA]</scope>
    <source>
        <strain evidence="1 2">DSM 7309</strain>
    </source>
</reference>
<dbReference type="Proteomes" id="UP000190140">
    <property type="component" value="Unassembled WGS sequence"/>
</dbReference>
<keyword evidence="2" id="KW-1185">Reference proteome</keyword>
<comment type="caution">
    <text evidence="1">The sequence shown here is derived from an EMBL/GenBank/DDBJ whole genome shotgun (WGS) entry which is preliminary data.</text>
</comment>
<dbReference type="EMBL" id="MZGW01000002">
    <property type="protein sequence ID" value="OPJ56267.1"/>
    <property type="molecule type" value="Genomic_DNA"/>
</dbReference>
<dbReference type="InterPro" id="IPR019657">
    <property type="entry name" value="ComFB"/>
</dbReference>
<dbReference type="STRING" id="29349.CLOTH_06710"/>
<sequence>MPKNYMETVVDYLLPNVLQKYSNICTCEKCIEDIKAIALNNLQPIYIVSQEGHAYAKLNEMSSQFKATAIQKIVEAVEIVIKNVKHG</sequence>
<gene>
    <name evidence="1" type="ORF">CLOTH_06710</name>
</gene>
<evidence type="ECO:0000313" key="1">
    <source>
        <dbReference type="EMBL" id="OPJ56267.1"/>
    </source>
</evidence>
<dbReference type="AlphaFoldDB" id="A0A1V4I9T2"/>
<organism evidence="1 2">
    <name type="scientific">Alkalithermobacter paradoxus</name>
    <dbReference type="NCBI Taxonomy" id="29349"/>
    <lineage>
        <taxon>Bacteria</taxon>
        <taxon>Bacillati</taxon>
        <taxon>Bacillota</taxon>
        <taxon>Clostridia</taxon>
        <taxon>Peptostreptococcales</taxon>
        <taxon>Tepidibacteraceae</taxon>
        <taxon>Alkalithermobacter</taxon>
    </lineage>
</organism>
<protein>
    <submittedName>
        <fullName evidence="1">Late competence development protein ComFB</fullName>
    </submittedName>
</protein>
<dbReference type="OrthoDB" id="5616024at2"/>
<accession>A0A1V4I9T2</accession>
<dbReference type="Pfam" id="PF10719">
    <property type="entry name" value="ComFB"/>
    <property type="match status" value="1"/>
</dbReference>
<evidence type="ECO:0000313" key="2">
    <source>
        <dbReference type="Proteomes" id="UP000190140"/>
    </source>
</evidence>
<dbReference type="RefSeq" id="WP_079411220.1">
    <property type="nucleotide sequence ID" value="NZ_MZGW01000002.1"/>
</dbReference>